<dbReference type="PANTHER" id="PTHR11082:SF5">
    <property type="entry name" value="TRNA-DIHYDROURIDINE(16_17) SYNTHASE [NAD(P)(+)]-LIKE"/>
    <property type="match status" value="1"/>
</dbReference>
<evidence type="ECO:0000256" key="12">
    <source>
        <dbReference type="ARBA" id="ARBA00048934"/>
    </source>
</evidence>
<evidence type="ECO:0000256" key="5">
    <source>
        <dbReference type="ARBA" id="ARBA00022857"/>
    </source>
</evidence>
<keyword evidence="5" id="KW-0521">NADP</keyword>
<evidence type="ECO:0000256" key="11">
    <source>
        <dbReference type="ARBA" id="ARBA00047652"/>
    </source>
</evidence>
<dbReference type="InterPro" id="IPR018517">
    <property type="entry name" value="tRNA_hU_synthase_CS"/>
</dbReference>
<feature type="non-terminal residue" evidence="16">
    <location>
        <position position="574"/>
    </location>
</feature>
<keyword evidence="4" id="KW-0819">tRNA processing</keyword>
<keyword evidence="2" id="KW-0285">Flavoprotein</keyword>
<feature type="domain" description="DUS-like FMN-binding" evidence="15">
    <location>
        <begin position="42"/>
        <end position="281"/>
    </location>
</feature>
<evidence type="ECO:0000256" key="3">
    <source>
        <dbReference type="ARBA" id="ARBA00022643"/>
    </source>
</evidence>
<feature type="region of interest" description="Disordered" evidence="14">
    <location>
        <begin position="381"/>
        <end position="429"/>
    </location>
</feature>
<comment type="similarity">
    <text evidence="8">Belongs to the Dus family. Dus1 subfamily.</text>
</comment>
<evidence type="ECO:0000256" key="13">
    <source>
        <dbReference type="ARBA" id="ARBA00049467"/>
    </source>
</evidence>
<comment type="cofactor">
    <cofactor evidence="1">
        <name>FMN</name>
        <dbReference type="ChEBI" id="CHEBI:58210"/>
    </cofactor>
</comment>
<comment type="catalytic activity">
    <reaction evidence="13">
        <text>5,6-dihydrouridine(17) in tRNA + NADP(+) = uridine(17) in tRNA + NADPH + H(+)</text>
        <dbReference type="Rhea" id="RHEA:53368"/>
        <dbReference type="Rhea" id="RHEA-COMP:13541"/>
        <dbReference type="Rhea" id="RHEA-COMP:13542"/>
        <dbReference type="ChEBI" id="CHEBI:15378"/>
        <dbReference type="ChEBI" id="CHEBI:57783"/>
        <dbReference type="ChEBI" id="CHEBI:58349"/>
        <dbReference type="ChEBI" id="CHEBI:65315"/>
        <dbReference type="ChEBI" id="CHEBI:74443"/>
        <dbReference type="EC" id="1.3.1.88"/>
    </reaction>
    <physiologicalReaction direction="right-to-left" evidence="13">
        <dbReference type="Rhea" id="RHEA:53370"/>
    </physiologicalReaction>
</comment>
<sequence>MVVVSLSKKYLQEEINSNLIMVGSGRGWELWRGPLKSARFVVAPMVDASELAWRMLSRKYGAELCYTPMLHSSVFVKDARYRRDNLASCQEDRPLIVQFCANDPEVFVEACRLAAPYCDAIDLNLGCPQAIARKGRYGAFLMEDTELIFEMIRRASQETDIPITAKIRIFDDQKKTLSYARRLVAAGASILTVHGRTRDQKGPLTGLADWGIIKQVKQSVNVPVFANGNIQYLSDVEQCLTETGVEGIMTAEGNLSNPAIFTGKQVMVWDMALEYLELAEKYPCPTSYSRGHVFKLLHHCLTMPVNFDLRHRLSKCSTIEEMSMVAKDIKDRMLPYTTGNSPWEPKIDSPEANLPFPPWVCQPYVRIPPEQHLAKIQERQRQALELKQQQQEEEDAENSNGEGKRASSEESNISKKKQKKLQKNPKKTFEVPNSRYEKCICKNPKGGKCSYGLCRACCRVHCYTQGLDCPGHYILVKTKREKAAIYYGSLQQDDDNKSTAGQQNCNDNNSSNGSTDQTNQNMMNDKNLIENAGPQINTDGVTYTDKENNIDLNKEKNINSGLTVTENNVIEKTL</sequence>
<comment type="catalytic activity">
    <reaction evidence="11">
        <text>5,6-dihydrouridine(16) in tRNA + NADP(+) = uridine(16) in tRNA + NADPH + H(+)</text>
        <dbReference type="Rhea" id="RHEA:53376"/>
        <dbReference type="Rhea" id="RHEA-COMP:13543"/>
        <dbReference type="Rhea" id="RHEA-COMP:13544"/>
        <dbReference type="ChEBI" id="CHEBI:15378"/>
        <dbReference type="ChEBI" id="CHEBI:57783"/>
        <dbReference type="ChEBI" id="CHEBI:58349"/>
        <dbReference type="ChEBI" id="CHEBI:65315"/>
        <dbReference type="ChEBI" id="CHEBI:74443"/>
        <dbReference type="EC" id="1.3.1.88"/>
    </reaction>
    <physiologicalReaction direction="right-to-left" evidence="11">
        <dbReference type="Rhea" id="RHEA:53378"/>
    </physiologicalReaction>
</comment>
<evidence type="ECO:0000256" key="9">
    <source>
        <dbReference type="ARBA" id="ARBA00038890"/>
    </source>
</evidence>
<dbReference type="Pfam" id="PF01207">
    <property type="entry name" value="Dus"/>
    <property type="match status" value="1"/>
</dbReference>
<dbReference type="GO" id="GO:0050660">
    <property type="term" value="F:flavin adenine dinucleotide binding"/>
    <property type="evidence" value="ECO:0007669"/>
    <property type="project" value="InterPro"/>
</dbReference>
<feature type="compositionally biased region" description="Polar residues" evidence="14">
    <location>
        <begin position="498"/>
        <end position="521"/>
    </location>
</feature>
<reference evidence="16 17" key="1">
    <citation type="submission" date="2024-05" db="EMBL/GenBank/DDBJ databases">
        <authorList>
            <person name="Wallberg A."/>
        </authorList>
    </citation>
    <scope>NUCLEOTIDE SEQUENCE [LARGE SCALE GENOMIC DNA]</scope>
</reference>
<protein>
    <recommendedName>
        <fullName evidence="9">tRNA-dihydrouridine(16/17) synthase [NAD(P)(+)]</fullName>
        <ecNumber evidence="9">1.3.1.88</ecNumber>
    </recommendedName>
</protein>
<comment type="catalytic activity">
    <reaction evidence="10">
        <text>5,6-dihydrouridine(17) in tRNA + NAD(+) = uridine(17) in tRNA + NADH + H(+)</text>
        <dbReference type="Rhea" id="RHEA:53372"/>
        <dbReference type="Rhea" id="RHEA-COMP:13541"/>
        <dbReference type="Rhea" id="RHEA-COMP:13542"/>
        <dbReference type="ChEBI" id="CHEBI:15378"/>
        <dbReference type="ChEBI" id="CHEBI:57540"/>
        <dbReference type="ChEBI" id="CHEBI:57945"/>
        <dbReference type="ChEBI" id="CHEBI:65315"/>
        <dbReference type="ChEBI" id="CHEBI:74443"/>
        <dbReference type="EC" id="1.3.1.88"/>
    </reaction>
    <physiologicalReaction direction="right-to-left" evidence="10">
        <dbReference type="Rhea" id="RHEA:53374"/>
    </physiologicalReaction>
</comment>
<comment type="caution">
    <text evidence="16">The sequence shown here is derived from an EMBL/GenBank/DDBJ whole genome shotgun (WGS) entry which is preliminary data.</text>
</comment>
<dbReference type="AlphaFoldDB" id="A0AAV2QQU4"/>
<evidence type="ECO:0000256" key="6">
    <source>
        <dbReference type="ARBA" id="ARBA00023002"/>
    </source>
</evidence>
<feature type="compositionally biased region" description="Basic residues" evidence="14">
    <location>
        <begin position="414"/>
        <end position="426"/>
    </location>
</feature>
<dbReference type="EMBL" id="CAXKWB010009975">
    <property type="protein sequence ID" value="CAL4096345.1"/>
    <property type="molecule type" value="Genomic_DNA"/>
</dbReference>
<dbReference type="Proteomes" id="UP001497623">
    <property type="component" value="Unassembled WGS sequence"/>
</dbReference>
<accession>A0AAV2QQU4</accession>
<feature type="region of interest" description="Disordered" evidence="14">
    <location>
        <begin position="492"/>
        <end position="521"/>
    </location>
</feature>
<organism evidence="16 17">
    <name type="scientific">Meganyctiphanes norvegica</name>
    <name type="common">Northern krill</name>
    <name type="synonym">Thysanopoda norvegica</name>
    <dbReference type="NCBI Taxonomy" id="48144"/>
    <lineage>
        <taxon>Eukaryota</taxon>
        <taxon>Metazoa</taxon>
        <taxon>Ecdysozoa</taxon>
        <taxon>Arthropoda</taxon>
        <taxon>Crustacea</taxon>
        <taxon>Multicrustacea</taxon>
        <taxon>Malacostraca</taxon>
        <taxon>Eumalacostraca</taxon>
        <taxon>Eucarida</taxon>
        <taxon>Euphausiacea</taxon>
        <taxon>Euphausiidae</taxon>
        <taxon>Meganyctiphanes</taxon>
    </lineage>
</organism>
<gene>
    <name evidence="16" type="ORF">MNOR_LOCUS15727</name>
</gene>
<dbReference type="EC" id="1.3.1.88" evidence="9"/>
<evidence type="ECO:0000259" key="15">
    <source>
        <dbReference type="Pfam" id="PF01207"/>
    </source>
</evidence>
<keyword evidence="7" id="KW-0520">NAD</keyword>
<evidence type="ECO:0000256" key="4">
    <source>
        <dbReference type="ARBA" id="ARBA00022694"/>
    </source>
</evidence>
<evidence type="ECO:0000313" key="16">
    <source>
        <dbReference type="EMBL" id="CAL4096345.1"/>
    </source>
</evidence>
<proteinExistence type="inferred from homology"/>
<keyword evidence="3" id="KW-0288">FMN</keyword>
<evidence type="ECO:0000256" key="14">
    <source>
        <dbReference type="SAM" id="MobiDB-lite"/>
    </source>
</evidence>
<dbReference type="InterPro" id="IPR013785">
    <property type="entry name" value="Aldolase_TIM"/>
</dbReference>
<dbReference type="GO" id="GO:0017150">
    <property type="term" value="F:tRNA dihydrouridine synthase activity"/>
    <property type="evidence" value="ECO:0007669"/>
    <property type="project" value="InterPro"/>
</dbReference>
<evidence type="ECO:0000256" key="1">
    <source>
        <dbReference type="ARBA" id="ARBA00001917"/>
    </source>
</evidence>
<evidence type="ECO:0000313" key="17">
    <source>
        <dbReference type="Proteomes" id="UP001497623"/>
    </source>
</evidence>
<dbReference type="CDD" id="cd02801">
    <property type="entry name" value="DUS_like_FMN"/>
    <property type="match status" value="1"/>
</dbReference>
<dbReference type="PANTHER" id="PTHR11082">
    <property type="entry name" value="TRNA-DIHYDROURIDINE SYNTHASE"/>
    <property type="match status" value="1"/>
</dbReference>
<keyword evidence="6" id="KW-0560">Oxidoreductase</keyword>
<dbReference type="InterPro" id="IPR035587">
    <property type="entry name" value="DUS-like_FMN-bd"/>
</dbReference>
<evidence type="ECO:0000256" key="8">
    <source>
        <dbReference type="ARBA" id="ARBA00038313"/>
    </source>
</evidence>
<dbReference type="PROSITE" id="PS01136">
    <property type="entry name" value="UPF0034"/>
    <property type="match status" value="1"/>
</dbReference>
<evidence type="ECO:0000256" key="10">
    <source>
        <dbReference type="ARBA" id="ARBA00047287"/>
    </source>
</evidence>
<keyword evidence="17" id="KW-1185">Reference proteome</keyword>
<name>A0AAV2QQU4_MEGNR</name>
<dbReference type="SUPFAM" id="SSF51395">
    <property type="entry name" value="FMN-linked oxidoreductases"/>
    <property type="match status" value="1"/>
</dbReference>
<comment type="catalytic activity">
    <reaction evidence="12">
        <text>5,6-dihydrouridine(16) in tRNA + NAD(+) = uridine(16) in tRNA + NADH + H(+)</text>
        <dbReference type="Rhea" id="RHEA:53380"/>
        <dbReference type="Rhea" id="RHEA-COMP:13543"/>
        <dbReference type="Rhea" id="RHEA-COMP:13544"/>
        <dbReference type="ChEBI" id="CHEBI:15378"/>
        <dbReference type="ChEBI" id="CHEBI:57540"/>
        <dbReference type="ChEBI" id="CHEBI:57945"/>
        <dbReference type="ChEBI" id="CHEBI:65315"/>
        <dbReference type="ChEBI" id="CHEBI:74443"/>
        <dbReference type="EC" id="1.3.1.88"/>
    </reaction>
    <physiologicalReaction direction="right-to-left" evidence="12">
        <dbReference type="Rhea" id="RHEA:53382"/>
    </physiologicalReaction>
</comment>
<evidence type="ECO:0000256" key="7">
    <source>
        <dbReference type="ARBA" id="ARBA00023027"/>
    </source>
</evidence>
<dbReference type="Gene3D" id="3.20.20.70">
    <property type="entry name" value="Aldolase class I"/>
    <property type="match status" value="1"/>
</dbReference>
<evidence type="ECO:0000256" key="2">
    <source>
        <dbReference type="ARBA" id="ARBA00022630"/>
    </source>
</evidence>